<dbReference type="EMBL" id="NHRT01000001">
    <property type="protein sequence ID" value="OWP25382.1"/>
    <property type="molecule type" value="Genomic_DNA"/>
</dbReference>
<dbReference type="Proteomes" id="UP000197470">
    <property type="component" value="Unassembled WGS sequence"/>
</dbReference>
<evidence type="ECO:0000313" key="3">
    <source>
        <dbReference type="Proteomes" id="UP000197470"/>
    </source>
</evidence>
<evidence type="ECO:0000259" key="1">
    <source>
        <dbReference type="Pfam" id="PF14355"/>
    </source>
</evidence>
<name>A0A246EFI5_FUSNP</name>
<proteinExistence type="predicted"/>
<dbReference type="Pfam" id="PF14355">
    <property type="entry name" value="Abi_C"/>
    <property type="match status" value="1"/>
</dbReference>
<protein>
    <recommendedName>
        <fullName evidence="1">Abortive infection protein-like C-terminal domain-containing protein</fullName>
    </recommendedName>
</protein>
<dbReference type="AlphaFoldDB" id="A0A246EFI5"/>
<comment type="caution">
    <text evidence="2">The sequence shown here is derived from an EMBL/GenBank/DDBJ whole genome shotgun (WGS) entry which is preliminary data.</text>
</comment>
<accession>A0A246EFI5</accession>
<sequence length="296" mass="34546">MENNKNYLLCQRKIYDILIGDTLLGEDIMEGNIREKNQLPYLSGPTICKIAKEFFGYSIEYSKYSRWEYIENILKKMIEEDRLSIFFNYIFSKQNFENLLLRTNSLNVYEKICINAINKINLILSIGGNKLFSLSGRYYVDSEQDKILISTKTIKNLDHLYIKSIIERAYDDIENNNFDSALTKSRTLLEEVFCYVIEINNQIPDESGEIKKLYNQVKKLYNMHQDKNTDIRINTLLSGLEKIITSISEMRNKSSDSHGIGKKRINLSNYHARLYVNAANILADFILSVHLNKIKN</sequence>
<dbReference type="InterPro" id="IPR026001">
    <property type="entry name" value="Abi-like_C"/>
</dbReference>
<organism evidence="2 3">
    <name type="scientific">Fusobacterium nucleatum subsp. polymorphum</name>
    <name type="common">Fusobacterium polymorphum</name>
    <dbReference type="NCBI Taxonomy" id="76857"/>
    <lineage>
        <taxon>Bacteria</taxon>
        <taxon>Fusobacteriati</taxon>
        <taxon>Fusobacteriota</taxon>
        <taxon>Fusobacteriia</taxon>
        <taxon>Fusobacteriales</taxon>
        <taxon>Fusobacteriaceae</taxon>
        <taxon>Fusobacterium</taxon>
    </lineage>
</organism>
<feature type="domain" description="Abortive infection protein-like C-terminal" evidence="1">
    <location>
        <begin position="212"/>
        <end position="287"/>
    </location>
</feature>
<evidence type="ECO:0000313" key="2">
    <source>
        <dbReference type="EMBL" id="OWP25382.1"/>
    </source>
</evidence>
<reference evidence="2 3" key="1">
    <citation type="submission" date="2017-05" db="EMBL/GenBank/DDBJ databases">
        <title>Genome sequencing of Fusobacterium nucleatum subsp. polymorphum KCOM 1001 (=ChDC F119).</title>
        <authorList>
            <person name="Kook J.-K."/>
            <person name="Park S.-N."/>
            <person name="Lim Y.K."/>
            <person name="Roh H."/>
        </authorList>
    </citation>
    <scope>NUCLEOTIDE SEQUENCE [LARGE SCALE GENOMIC DNA]</scope>
    <source>
        <strain evidence="2 3">KCOM 1001</strain>
    </source>
</reference>
<gene>
    <name evidence="2" type="ORF">CA839_05280</name>
</gene>
<dbReference type="RefSeq" id="WP_088388495.1">
    <property type="nucleotide sequence ID" value="NZ_NHRT01000001.1"/>
</dbReference>